<feature type="domain" description="Leucine-binding protein" evidence="3">
    <location>
        <begin position="41"/>
        <end position="365"/>
    </location>
</feature>
<dbReference type="Pfam" id="PF13458">
    <property type="entry name" value="Peripla_BP_6"/>
    <property type="match status" value="1"/>
</dbReference>
<evidence type="ECO:0000256" key="2">
    <source>
        <dbReference type="ARBA" id="ARBA00022729"/>
    </source>
</evidence>
<organism evidence="4">
    <name type="scientific">Bradyrhizobium septentrionale</name>
    <dbReference type="NCBI Taxonomy" id="1404411"/>
    <lineage>
        <taxon>Bacteria</taxon>
        <taxon>Pseudomonadati</taxon>
        <taxon>Pseudomonadota</taxon>
        <taxon>Alphaproteobacteria</taxon>
        <taxon>Hyphomicrobiales</taxon>
        <taxon>Nitrobacteraceae</taxon>
        <taxon>Bradyrhizobium</taxon>
    </lineage>
</organism>
<dbReference type="InterPro" id="IPR028081">
    <property type="entry name" value="Leu-bd"/>
</dbReference>
<dbReference type="Gene3D" id="3.40.50.2300">
    <property type="match status" value="2"/>
</dbReference>
<comment type="similarity">
    <text evidence="1">Belongs to the leucine-binding protein family.</text>
</comment>
<gene>
    <name evidence="4" type="ORF">HAP48_032440</name>
</gene>
<evidence type="ECO:0000313" key="4">
    <source>
        <dbReference type="EMBL" id="NVI47590.1"/>
    </source>
</evidence>
<dbReference type="PANTHER" id="PTHR47235:SF1">
    <property type="entry name" value="BLR6548 PROTEIN"/>
    <property type="match status" value="1"/>
</dbReference>
<sequence length="409" mass="44823">MQKEDEREEAHIATCAILWAGSSFPALSQEKNYGSGVTDTEVKIGQTMPYSGPASSFAAIGRAMTAYFQKVNAEGGVNGRKINLISLDDGYSPPKAVEQTRRLIESEEVLAIVGTFGSPSNFATQKYLNAKKVPALFLGTGANRVSEPATYPWSMGWQPNNHAKGVIYAKHLLKERPNAKIAVLFQNDDFGRDHLKGLRDGLGDKAARMIVKELSYEVAEPTIDSQVLVLKASGADVLVDISTPKFAAQAIKKTAETKWDALHLLSDAAGSISSTLVPAGLENSKGVITMLFRKEPTDQTWADDPGMREYLAFMKQYMPEANPTETLHLFGYATAQTFVHVLRDCGDNLTRENLMRQATSIKDLELSIMLPGIKLNTSPTRYTPLSQEQLVQFDGTTWKSIGEVIDAEK</sequence>
<dbReference type="AlphaFoldDB" id="A0A973W5L4"/>
<name>A0A973W5L4_9BRAD</name>
<dbReference type="PANTHER" id="PTHR47235">
    <property type="entry name" value="BLR6548 PROTEIN"/>
    <property type="match status" value="1"/>
</dbReference>
<reference evidence="4" key="1">
    <citation type="submission" date="2020-06" db="EMBL/GenBank/DDBJ databases">
        <title>Whole Genome Sequence of Bradyrhizobium sp. Strain 1S1.</title>
        <authorList>
            <person name="Bromfield E.S.P."/>
            <person name="Cloutier S."/>
        </authorList>
    </citation>
    <scope>NUCLEOTIDE SEQUENCE [LARGE SCALE GENOMIC DNA]</scope>
    <source>
        <strain evidence="4">1S1</strain>
    </source>
</reference>
<dbReference type="EMBL" id="JAAOLE020000001">
    <property type="protein sequence ID" value="NVI47590.1"/>
    <property type="molecule type" value="Genomic_DNA"/>
</dbReference>
<comment type="caution">
    <text evidence="4">The sequence shown here is derived from an EMBL/GenBank/DDBJ whole genome shotgun (WGS) entry which is preliminary data.</text>
</comment>
<accession>A0A973W5L4</accession>
<dbReference type="CDD" id="cd06343">
    <property type="entry name" value="PBP1_ABC_ligand_binding-like"/>
    <property type="match status" value="1"/>
</dbReference>
<protein>
    <submittedName>
        <fullName evidence="4">ABC transporter substrate-binding protein</fullName>
    </submittedName>
</protein>
<evidence type="ECO:0000256" key="1">
    <source>
        <dbReference type="ARBA" id="ARBA00010062"/>
    </source>
</evidence>
<proteinExistence type="inferred from homology"/>
<evidence type="ECO:0000259" key="3">
    <source>
        <dbReference type="Pfam" id="PF13458"/>
    </source>
</evidence>
<keyword evidence="2" id="KW-0732">Signal</keyword>
<dbReference type="SUPFAM" id="SSF53822">
    <property type="entry name" value="Periplasmic binding protein-like I"/>
    <property type="match status" value="1"/>
</dbReference>
<dbReference type="InterPro" id="IPR028082">
    <property type="entry name" value="Peripla_BP_I"/>
</dbReference>